<dbReference type="InterPro" id="IPR037185">
    <property type="entry name" value="EmrE-like"/>
</dbReference>
<dbReference type="SUPFAM" id="SSF103481">
    <property type="entry name" value="Multidrug resistance efflux transporter EmrE"/>
    <property type="match status" value="2"/>
</dbReference>
<dbReference type="PANTHER" id="PTHR32322:SF9">
    <property type="entry name" value="AMINO-ACID METABOLITE EFFLUX PUMP-RELATED"/>
    <property type="match status" value="1"/>
</dbReference>
<feature type="transmembrane region" description="Helical" evidence="5">
    <location>
        <begin position="7"/>
        <end position="27"/>
    </location>
</feature>
<dbReference type="InterPro" id="IPR000620">
    <property type="entry name" value="EamA_dom"/>
</dbReference>
<sequence length="297" mass="32055">MKARHLLLAVMITAIWGFNFSVIKLGLATVDPFILAGLRFLLCAVPAIFLIPKPAVPWRYLISYGLVFGVGLWGIVNLGIKIGLSAGLAALVLQVSAFFTIALGALVFSEPLRRHQIAGGLLALLGLALVMLITDGSVSLPGVMLVVCGAVCWSIANLIIKRADTREVLGFLVWSSAFAPIPLFMLSYILNGATGYALLIEQLNLTALLSLAFQVYPNTLLAYWIWNSLLRQYPLSTVAPLSLLVPVFGLLGSVLIFNETLPMIKLIAMVLVLLGLLAGLYGQAVLAWFIPVRQRSL</sequence>
<evidence type="ECO:0000256" key="4">
    <source>
        <dbReference type="ARBA" id="ARBA00023136"/>
    </source>
</evidence>
<dbReference type="InterPro" id="IPR050638">
    <property type="entry name" value="AA-Vitamin_Transporters"/>
</dbReference>
<evidence type="ECO:0000259" key="6">
    <source>
        <dbReference type="Pfam" id="PF00892"/>
    </source>
</evidence>
<dbReference type="PANTHER" id="PTHR32322">
    <property type="entry name" value="INNER MEMBRANE TRANSPORTER"/>
    <property type="match status" value="1"/>
</dbReference>
<keyword evidence="4 5" id="KW-0472">Membrane</keyword>
<name>A0ABQ2H2D1_9PSED</name>
<feature type="transmembrane region" description="Helical" evidence="5">
    <location>
        <begin position="140"/>
        <end position="159"/>
    </location>
</feature>
<feature type="transmembrane region" description="Helical" evidence="5">
    <location>
        <begin position="171"/>
        <end position="190"/>
    </location>
</feature>
<feature type="transmembrane region" description="Helical" evidence="5">
    <location>
        <begin position="82"/>
        <end position="108"/>
    </location>
</feature>
<reference evidence="8" key="1">
    <citation type="journal article" date="2019" name="Int. J. Syst. Evol. Microbiol.">
        <title>The Global Catalogue of Microorganisms (GCM) 10K type strain sequencing project: providing services to taxonomists for standard genome sequencing and annotation.</title>
        <authorList>
            <consortium name="The Broad Institute Genomics Platform"/>
            <consortium name="The Broad Institute Genome Sequencing Center for Infectious Disease"/>
            <person name="Wu L."/>
            <person name="Ma J."/>
        </authorList>
    </citation>
    <scope>NUCLEOTIDE SEQUENCE [LARGE SCALE GENOMIC DNA]</scope>
    <source>
        <strain evidence="8">JCM 13501</strain>
    </source>
</reference>
<keyword evidence="2 5" id="KW-0812">Transmembrane</keyword>
<evidence type="ECO:0000256" key="2">
    <source>
        <dbReference type="ARBA" id="ARBA00022692"/>
    </source>
</evidence>
<feature type="domain" description="EamA" evidence="6">
    <location>
        <begin position="141"/>
        <end position="277"/>
    </location>
</feature>
<feature type="transmembrane region" description="Helical" evidence="5">
    <location>
        <begin position="238"/>
        <end position="257"/>
    </location>
</feature>
<dbReference type="EMBL" id="BMNW01000015">
    <property type="protein sequence ID" value="GGM28994.1"/>
    <property type="molecule type" value="Genomic_DNA"/>
</dbReference>
<feature type="domain" description="EamA" evidence="6">
    <location>
        <begin position="6"/>
        <end position="131"/>
    </location>
</feature>
<gene>
    <name evidence="7" type="ORF">GCM10009425_44380</name>
</gene>
<accession>A0ABQ2H2D1</accession>
<protein>
    <submittedName>
        <fullName evidence="7">Membrane protein</fullName>
    </submittedName>
</protein>
<feature type="transmembrane region" description="Helical" evidence="5">
    <location>
        <begin position="33"/>
        <end position="51"/>
    </location>
</feature>
<proteinExistence type="predicted"/>
<feature type="transmembrane region" description="Helical" evidence="5">
    <location>
        <begin position="58"/>
        <end position="76"/>
    </location>
</feature>
<organism evidence="7 8">
    <name type="scientific">Pseudomonas asuensis</name>
    <dbReference type="NCBI Taxonomy" id="1825787"/>
    <lineage>
        <taxon>Bacteria</taxon>
        <taxon>Pseudomonadati</taxon>
        <taxon>Pseudomonadota</taxon>
        <taxon>Gammaproteobacteria</taxon>
        <taxon>Pseudomonadales</taxon>
        <taxon>Pseudomonadaceae</taxon>
        <taxon>Pseudomonas</taxon>
    </lineage>
</organism>
<keyword evidence="3 5" id="KW-1133">Transmembrane helix</keyword>
<evidence type="ECO:0000313" key="8">
    <source>
        <dbReference type="Proteomes" id="UP000616499"/>
    </source>
</evidence>
<feature type="transmembrane region" description="Helical" evidence="5">
    <location>
        <begin position="202"/>
        <end position="226"/>
    </location>
</feature>
<evidence type="ECO:0000313" key="7">
    <source>
        <dbReference type="EMBL" id="GGM28994.1"/>
    </source>
</evidence>
<evidence type="ECO:0000256" key="1">
    <source>
        <dbReference type="ARBA" id="ARBA00004141"/>
    </source>
</evidence>
<evidence type="ECO:0000256" key="5">
    <source>
        <dbReference type="SAM" id="Phobius"/>
    </source>
</evidence>
<dbReference type="RefSeq" id="WP_188868316.1">
    <property type="nucleotide sequence ID" value="NZ_BMNW01000015.1"/>
</dbReference>
<feature type="transmembrane region" description="Helical" evidence="5">
    <location>
        <begin position="263"/>
        <end position="290"/>
    </location>
</feature>
<comment type="caution">
    <text evidence="7">The sequence shown here is derived from an EMBL/GenBank/DDBJ whole genome shotgun (WGS) entry which is preliminary data.</text>
</comment>
<keyword evidence="8" id="KW-1185">Reference proteome</keyword>
<evidence type="ECO:0000256" key="3">
    <source>
        <dbReference type="ARBA" id="ARBA00022989"/>
    </source>
</evidence>
<feature type="transmembrane region" description="Helical" evidence="5">
    <location>
        <begin position="117"/>
        <end position="134"/>
    </location>
</feature>
<dbReference type="Pfam" id="PF00892">
    <property type="entry name" value="EamA"/>
    <property type="match status" value="2"/>
</dbReference>
<comment type="subcellular location">
    <subcellularLocation>
        <location evidence="1">Membrane</location>
        <topology evidence="1">Multi-pass membrane protein</topology>
    </subcellularLocation>
</comment>
<dbReference type="Proteomes" id="UP000616499">
    <property type="component" value="Unassembled WGS sequence"/>
</dbReference>